<dbReference type="Proteomes" id="UP000077202">
    <property type="component" value="Unassembled WGS sequence"/>
</dbReference>
<feature type="coiled-coil region" evidence="4">
    <location>
        <begin position="444"/>
        <end position="471"/>
    </location>
</feature>
<comment type="caution">
    <text evidence="7">The sequence shown here is derived from an EMBL/GenBank/DDBJ whole genome shotgun (WGS) entry which is preliminary data.</text>
</comment>
<feature type="region of interest" description="Disordered" evidence="5">
    <location>
        <begin position="1"/>
        <end position="153"/>
    </location>
</feature>
<dbReference type="PANTHER" id="PTHR12214:SF0">
    <property type="entry name" value="LD29489P"/>
    <property type="match status" value="1"/>
</dbReference>
<comment type="subcellular location">
    <subcellularLocation>
        <location evidence="1">Nucleus</location>
    </subcellularLocation>
</comment>
<feature type="region of interest" description="Disordered" evidence="5">
    <location>
        <begin position="355"/>
        <end position="419"/>
    </location>
</feature>
<dbReference type="InterPro" id="IPR022783">
    <property type="entry name" value="GCFC_dom"/>
</dbReference>
<dbReference type="Pfam" id="PF07842">
    <property type="entry name" value="GCFC"/>
    <property type="match status" value="1"/>
</dbReference>
<evidence type="ECO:0000313" key="7">
    <source>
        <dbReference type="EMBL" id="OAE34899.1"/>
    </source>
</evidence>
<gene>
    <name evidence="7" type="ORF">AXG93_1587s1300</name>
</gene>
<feature type="region of interest" description="Disordered" evidence="5">
    <location>
        <begin position="285"/>
        <end position="333"/>
    </location>
</feature>
<dbReference type="AlphaFoldDB" id="A0A176WP97"/>
<evidence type="ECO:0000256" key="2">
    <source>
        <dbReference type="ARBA" id="ARBA00010801"/>
    </source>
</evidence>
<evidence type="ECO:0000313" key="8">
    <source>
        <dbReference type="Proteomes" id="UP000077202"/>
    </source>
</evidence>
<sequence>MIKAKKFRRRADDDDADTEENEKVLIKPALDKPSKEKEKEKAKVKSAPKSVGPQLLSFAEDEEYAATRETKSTSFSGKSSSRREKSKSKPGGKSSGGTLLSFDDDEKFGNGFSTQKVKKKSSGLGLGHGSSQRLGFGREKSAANLSLQSNVQPQAGEYTKEKLAELQRNTVRLGGPIPPVDNKPTEPVVVLKGLVKPVGVLNANLTDGIDRDLLGDASIQDAKDRIDRARDRDDRDRLRRDKDDAESRLGLMGIGAGAESGGVTHIPDAAAIAAAKAMRERARQAQSAPDYIALAPGDGADMRSKLRDSGLSRDQEDDVERQEDDSSADEGEIQGRLAFMGEKITAPKKRTGVFESAEERVAEGRPTLEPRDEDEEDEERRWEEEQLRKGFGKRVEETPARSAAAPVGTSQVQGPGSTTVVEPVTSGGGAGWGFGRALEGLSVTQQAEAAMRSLQESAQRLRETHTRTQSELYRTQENLTSSVQTVSALEKTLAAAGEKYIYMQELRDYISVLCDFLQHKAPVIEELEEHMQRLHEERANAITERRVGDNADELAEVEVAVGAAKAVLSKGGGTASATAAAVAAAAALSAREVSNMAPQLDEFGRDVNLQKRMESRLRAQRRQARASKKRANSMSSNNGDGTGQPVEGESSSDESESEMSAYQSRREEVLETAKSVFRDAAEEFAQLTKVKEKLEGWKAQFSSAYRDAYVSLSAPAIFAPYVRLELLQWDPLYGDAGFSNMHWYRQLYEYGMPPNGKELEPNDTDGDLVPKLVEKVALPVLHHEIAHCWDRLSTEGTRHAVAAVMDILIYVPATSDSLQELLGAVRSRMAEAVTAMEVPAWSLHVMTAVPKAAPIAAQKFGTAIRLLRNIAMWKDVLALPVLEQLALDELLSSKILPHLRTLLTTLHDAVTRTERVCSALSGVWVGPNRELSPKLASFVEYVILLSRAVEKKKDGGASPEDTIGLARRVKKMLVELNEYDRARHLAKHFQLKEAL</sequence>
<dbReference type="InterPro" id="IPR012890">
    <property type="entry name" value="GCFC2-like"/>
</dbReference>
<feature type="compositionally biased region" description="Basic and acidic residues" evidence="5">
    <location>
        <begin position="357"/>
        <end position="370"/>
    </location>
</feature>
<feature type="compositionally biased region" description="Polar residues" evidence="5">
    <location>
        <begin position="408"/>
        <end position="419"/>
    </location>
</feature>
<feature type="region of interest" description="Disordered" evidence="5">
    <location>
        <begin position="615"/>
        <end position="665"/>
    </location>
</feature>
<reference evidence="7" key="1">
    <citation type="submission" date="2016-03" db="EMBL/GenBank/DDBJ databases">
        <title>Mechanisms controlling the formation of the plant cell surface in tip-growing cells are functionally conserved among land plants.</title>
        <authorList>
            <person name="Honkanen S."/>
            <person name="Jones V.A."/>
            <person name="Morieri G."/>
            <person name="Champion C."/>
            <person name="Hetherington A.J."/>
            <person name="Kelly S."/>
            <person name="Saint-Marcoux D."/>
            <person name="Proust H."/>
            <person name="Prescott H."/>
            <person name="Dolan L."/>
        </authorList>
    </citation>
    <scope>NUCLEOTIDE SEQUENCE [LARGE SCALE GENOMIC DNA]</scope>
    <source>
        <tissue evidence="7">Whole gametophyte</tissue>
    </source>
</reference>
<feature type="compositionally biased region" description="Basic residues" evidence="5">
    <location>
        <begin position="618"/>
        <end position="631"/>
    </location>
</feature>
<dbReference type="GO" id="GO:0003677">
    <property type="term" value="F:DNA binding"/>
    <property type="evidence" value="ECO:0007669"/>
    <property type="project" value="InterPro"/>
</dbReference>
<organism evidence="7 8">
    <name type="scientific">Marchantia polymorpha subsp. ruderalis</name>
    <dbReference type="NCBI Taxonomy" id="1480154"/>
    <lineage>
        <taxon>Eukaryota</taxon>
        <taxon>Viridiplantae</taxon>
        <taxon>Streptophyta</taxon>
        <taxon>Embryophyta</taxon>
        <taxon>Marchantiophyta</taxon>
        <taxon>Marchantiopsida</taxon>
        <taxon>Marchantiidae</taxon>
        <taxon>Marchantiales</taxon>
        <taxon>Marchantiaceae</taxon>
        <taxon>Marchantia</taxon>
    </lineage>
</organism>
<dbReference type="GO" id="GO:0071008">
    <property type="term" value="C:U2-type post-mRNA release spliceosomal complex"/>
    <property type="evidence" value="ECO:0007669"/>
    <property type="project" value="InterPro"/>
</dbReference>
<evidence type="ECO:0000256" key="3">
    <source>
        <dbReference type="ARBA" id="ARBA00023242"/>
    </source>
</evidence>
<name>A0A176WP97_MARPO</name>
<dbReference type="GO" id="GO:0000390">
    <property type="term" value="P:spliceosomal complex disassembly"/>
    <property type="evidence" value="ECO:0007669"/>
    <property type="project" value="InterPro"/>
</dbReference>
<feature type="compositionally biased region" description="Basic and acidic residues" evidence="5">
    <location>
        <begin position="300"/>
        <end position="314"/>
    </location>
</feature>
<protein>
    <recommendedName>
        <fullName evidence="6">GCF C-terminal domain-containing protein</fullName>
    </recommendedName>
</protein>
<dbReference type="EMBL" id="LVLJ01000305">
    <property type="protein sequence ID" value="OAE34899.1"/>
    <property type="molecule type" value="Genomic_DNA"/>
</dbReference>
<evidence type="ECO:0000256" key="4">
    <source>
        <dbReference type="SAM" id="Coils"/>
    </source>
</evidence>
<dbReference type="PANTHER" id="PTHR12214">
    <property type="entry name" value="GC-RICH SEQUENCE DNA-BINDING FACTOR"/>
    <property type="match status" value="1"/>
</dbReference>
<proteinExistence type="inferred from homology"/>
<evidence type="ECO:0000256" key="1">
    <source>
        <dbReference type="ARBA" id="ARBA00004123"/>
    </source>
</evidence>
<feature type="domain" description="GCF C-terminal" evidence="6">
    <location>
        <begin position="687"/>
        <end position="892"/>
    </location>
</feature>
<feature type="compositionally biased region" description="Low complexity" evidence="5">
    <location>
        <begin position="91"/>
        <end position="101"/>
    </location>
</feature>
<evidence type="ECO:0000256" key="5">
    <source>
        <dbReference type="SAM" id="MobiDB-lite"/>
    </source>
</evidence>
<dbReference type="Pfam" id="PF15458">
    <property type="entry name" value="NTR2"/>
    <property type="match status" value="1"/>
</dbReference>
<dbReference type="InterPro" id="IPR028211">
    <property type="entry name" value="Ntr2"/>
</dbReference>
<feature type="compositionally biased region" description="Basic and acidic residues" evidence="5">
    <location>
        <begin position="21"/>
        <end position="43"/>
    </location>
</feature>
<keyword evidence="4" id="KW-0175">Coiled coil</keyword>
<evidence type="ECO:0000259" key="6">
    <source>
        <dbReference type="Pfam" id="PF07842"/>
    </source>
</evidence>
<keyword evidence="8" id="KW-1185">Reference proteome</keyword>
<accession>A0A176WP97</accession>
<comment type="similarity">
    <text evidence="2">Belongs to the GCF family.</text>
</comment>
<feature type="compositionally biased region" description="Polar residues" evidence="5">
    <location>
        <begin position="143"/>
        <end position="153"/>
    </location>
</feature>
<feature type="compositionally biased region" description="Basic and acidic residues" evidence="5">
    <location>
        <begin position="379"/>
        <end position="399"/>
    </location>
</feature>
<feature type="compositionally biased region" description="Acidic residues" evidence="5">
    <location>
        <begin position="315"/>
        <end position="332"/>
    </location>
</feature>
<keyword evidence="3" id="KW-0539">Nucleus</keyword>